<dbReference type="EMBL" id="CP042306">
    <property type="protein sequence ID" value="QDZ08665.1"/>
    <property type="molecule type" value="Genomic_DNA"/>
</dbReference>
<organism evidence="1 2">
    <name type="scientific">Sphingomonas panacisoli</name>
    <dbReference type="NCBI Taxonomy" id="1813879"/>
    <lineage>
        <taxon>Bacteria</taxon>
        <taxon>Pseudomonadati</taxon>
        <taxon>Pseudomonadota</taxon>
        <taxon>Alphaproteobacteria</taxon>
        <taxon>Sphingomonadales</taxon>
        <taxon>Sphingomonadaceae</taxon>
        <taxon>Sphingomonas</taxon>
    </lineage>
</organism>
<gene>
    <name evidence="1" type="ORF">FPZ24_15310</name>
</gene>
<dbReference type="AlphaFoldDB" id="A0A5B8LLT4"/>
<evidence type="ECO:0000313" key="2">
    <source>
        <dbReference type="Proteomes" id="UP000315673"/>
    </source>
</evidence>
<dbReference type="RefSeq" id="WP_146573423.1">
    <property type="nucleotide sequence ID" value="NZ_CP042306.1"/>
</dbReference>
<dbReference type="KEGG" id="spai:FPZ24_15310"/>
<dbReference type="Proteomes" id="UP000315673">
    <property type="component" value="Chromosome"/>
</dbReference>
<keyword evidence="2" id="KW-1185">Reference proteome</keyword>
<name>A0A5B8LLT4_9SPHN</name>
<accession>A0A5B8LLT4</accession>
<evidence type="ECO:0000313" key="1">
    <source>
        <dbReference type="EMBL" id="QDZ08665.1"/>
    </source>
</evidence>
<sequence length="91" mass="9717">MKFAAKDRGIAPYVRVFNRLAAASLAGATGASNNGRSLIPAITAVPVDKMLPIGILYADTIGLTDTDIAAALTYDREARTRQNLRDGLRQN</sequence>
<proteinExistence type="predicted"/>
<protein>
    <submittedName>
        <fullName evidence="1">Uncharacterized protein</fullName>
    </submittedName>
</protein>
<reference evidence="1 2" key="1">
    <citation type="submission" date="2019-07" db="EMBL/GenBank/DDBJ databases">
        <title>Full genome sequence of Sphingomonas sp. 4R-6-7(HKS19).</title>
        <authorList>
            <person name="Im W.-T."/>
        </authorList>
    </citation>
    <scope>NUCLEOTIDE SEQUENCE [LARGE SCALE GENOMIC DNA]</scope>
    <source>
        <strain evidence="1 2">HKS19</strain>
    </source>
</reference>